<feature type="domain" description="DUF7704" evidence="2">
    <location>
        <begin position="10"/>
        <end position="148"/>
    </location>
</feature>
<keyword evidence="4" id="KW-1185">Reference proteome</keyword>
<feature type="transmembrane region" description="Helical" evidence="1">
    <location>
        <begin position="93"/>
        <end position="113"/>
    </location>
</feature>
<name>A0A507B6D5_9PEZI</name>
<dbReference type="InterPro" id="IPR056121">
    <property type="entry name" value="DUF7704"/>
</dbReference>
<feature type="transmembrane region" description="Helical" evidence="1">
    <location>
        <begin position="62"/>
        <end position="81"/>
    </location>
</feature>
<dbReference type="GeneID" id="41970370"/>
<organism evidence="3 4">
    <name type="scientific">Thyridium curvatum</name>
    <dbReference type="NCBI Taxonomy" id="1093900"/>
    <lineage>
        <taxon>Eukaryota</taxon>
        <taxon>Fungi</taxon>
        <taxon>Dikarya</taxon>
        <taxon>Ascomycota</taxon>
        <taxon>Pezizomycotina</taxon>
        <taxon>Sordariomycetes</taxon>
        <taxon>Sordariomycetidae</taxon>
        <taxon>Thyridiales</taxon>
        <taxon>Thyridiaceae</taxon>
        <taxon>Thyridium</taxon>
    </lineage>
</organism>
<evidence type="ECO:0000256" key="1">
    <source>
        <dbReference type="SAM" id="Phobius"/>
    </source>
</evidence>
<protein>
    <recommendedName>
        <fullName evidence="2">DUF7704 domain-containing protein</fullName>
    </recommendedName>
</protein>
<dbReference type="InParanoid" id="A0A507B6D5"/>
<evidence type="ECO:0000313" key="3">
    <source>
        <dbReference type="EMBL" id="TPX17822.1"/>
    </source>
</evidence>
<feature type="transmembrane region" description="Helical" evidence="1">
    <location>
        <begin position="15"/>
        <end position="42"/>
    </location>
</feature>
<dbReference type="PANTHER" id="PTHR37019:SF1">
    <property type="entry name" value="EXPERA DOMAIN-CONTAINING PROTEIN"/>
    <property type="match status" value="1"/>
</dbReference>
<comment type="caution">
    <text evidence="3">The sequence shown here is derived from an EMBL/GenBank/DDBJ whole genome shotgun (WGS) entry which is preliminary data.</text>
</comment>
<evidence type="ECO:0000313" key="4">
    <source>
        <dbReference type="Proteomes" id="UP000319257"/>
    </source>
</evidence>
<dbReference type="Pfam" id="PF24803">
    <property type="entry name" value="DUF7704"/>
    <property type="match status" value="1"/>
</dbReference>
<dbReference type="RefSeq" id="XP_030999533.1">
    <property type="nucleotide sequence ID" value="XM_031137166.1"/>
</dbReference>
<evidence type="ECO:0000259" key="2">
    <source>
        <dbReference type="Pfam" id="PF24803"/>
    </source>
</evidence>
<sequence length="159" mass="17707">MAITTFSRDRLPLPYWLWFLWIDPVLSLTGVYGGLFAPQLLLLSYIPADNPNVVPNPAHAMIFNQLAGFFFLTFTLSTFMLRSTSDLVVWKYYQGAIAVVDVIICVATCLAFVDQGRLSPTMWRAEDWFGLLCTGMCAVLRVAFVLGVGLGGDSKRKTN</sequence>
<accession>A0A507B6D5</accession>
<dbReference type="OrthoDB" id="3587182at2759"/>
<dbReference type="PANTHER" id="PTHR37019">
    <property type="entry name" value="CHROMOSOME 1, WHOLE GENOME SHOTGUN SEQUENCE"/>
    <property type="match status" value="1"/>
</dbReference>
<dbReference type="EMBL" id="SKBQ01000012">
    <property type="protein sequence ID" value="TPX17822.1"/>
    <property type="molecule type" value="Genomic_DNA"/>
</dbReference>
<gene>
    <name evidence="3" type="ORF">E0L32_002923</name>
</gene>
<keyword evidence="1" id="KW-0472">Membrane</keyword>
<keyword evidence="1" id="KW-0812">Transmembrane</keyword>
<reference evidence="3 4" key="1">
    <citation type="submission" date="2019-06" db="EMBL/GenBank/DDBJ databases">
        <title>Draft genome sequence of the filamentous fungus Phialemoniopsis curvata isolated from diesel fuel.</title>
        <authorList>
            <person name="Varaljay V.A."/>
            <person name="Lyon W.J."/>
            <person name="Crouch A.L."/>
            <person name="Drake C.E."/>
            <person name="Hollomon J.M."/>
            <person name="Nadeau L.J."/>
            <person name="Nunn H.S."/>
            <person name="Stevenson B.S."/>
            <person name="Bojanowski C.L."/>
            <person name="Crookes-Goodson W.J."/>
        </authorList>
    </citation>
    <scope>NUCLEOTIDE SEQUENCE [LARGE SCALE GENOMIC DNA]</scope>
    <source>
        <strain evidence="3 4">D216</strain>
    </source>
</reference>
<feature type="transmembrane region" description="Helical" evidence="1">
    <location>
        <begin position="128"/>
        <end position="150"/>
    </location>
</feature>
<dbReference type="AlphaFoldDB" id="A0A507B6D5"/>
<dbReference type="Proteomes" id="UP000319257">
    <property type="component" value="Unassembled WGS sequence"/>
</dbReference>
<proteinExistence type="predicted"/>
<keyword evidence="1" id="KW-1133">Transmembrane helix</keyword>